<keyword evidence="2 4" id="KW-0479">Metal-binding</keyword>
<sequence length="173" mass="18768">MIARRWIIGSMATALLTAAGYAGGTTPLAHPAFGMRDPALARSDYIENCGGCHGVTGSTAPALVPELRGRVGWFLCTPETRDYLLRLPNVAHSRVRDDAQLAELMNYVVYVIGQPNIPVKAQPFTAEDVARARPRALSSVNLTRERARNVAIAMKRCGAPASLRDFYDGQTAR</sequence>
<feature type="signal peptide" evidence="5">
    <location>
        <begin position="1"/>
        <end position="24"/>
    </location>
</feature>
<feature type="chain" id="PRO_5030557750" evidence="5">
    <location>
        <begin position="25"/>
        <end position="173"/>
    </location>
</feature>
<evidence type="ECO:0000259" key="6">
    <source>
        <dbReference type="PROSITE" id="PS51007"/>
    </source>
</evidence>
<dbReference type="GO" id="GO:0009055">
    <property type="term" value="F:electron transfer activity"/>
    <property type="evidence" value="ECO:0007669"/>
    <property type="project" value="InterPro"/>
</dbReference>
<evidence type="ECO:0000256" key="5">
    <source>
        <dbReference type="SAM" id="SignalP"/>
    </source>
</evidence>
<protein>
    <submittedName>
        <fullName evidence="7">Mono/diheme cytochrome c family protein</fullName>
    </submittedName>
</protein>
<dbReference type="GO" id="GO:0020037">
    <property type="term" value="F:heme binding"/>
    <property type="evidence" value="ECO:0007669"/>
    <property type="project" value="InterPro"/>
</dbReference>
<dbReference type="SUPFAM" id="SSF46626">
    <property type="entry name" value="Cytochrome c"/>
    <property type="match status" value="1"/>
</dbReference>
<evidence type="ECO:0000256" key="4">
    <source>
        <dbReference type="PROSITE-ProRule" id="PRU00433"/>
    </source>
</evidence>
<dbReference type="InterPro" id="IPR009056">
    <property type="entry name" value="Cyt_c-like_dom"/>
</dbReference>
<keyword evidence="8" id="KW-1185">Reference proteome</keyword>
<proteinExistence type="predicted"/>
<dbReference type="Proteomes" id="UP000552757">
    <property type="component" value="Unassembled WGS sequence"/>
</dbReference>
<dbReference type="EMBL" id="JACIEB010000001">
    <property type="protein sequence ID" value="MBB3980831.1"/>
    <property type="molecule type" value="Genomic_DNA"/>
</dbReference>
<evidence type="ECO:0000256" key="1">
    <source>
        <dbReference type="ARBA" id="ARBA00022617"/>
    </source>
</evidence>
<reference evidence="7 8" key="1">
    <citation type="submission" date="2020-08" db="EMBL/GenBank/DDBJ databases">
        <title>Genomic Encyclopedia of Type Strains, Phase IV (KMG-IV): sequencing the most valuable type-strain genomes for metagenomic binning, comparative biology and taxonomic classification.</title>
        <authorList>
            <person name="Goeker M."/>
        </authorList>
    </citation>
    <scope>NUCLEOTIDE SEQUENCE [LARGE SCALE GENOMIC DNA]</scope>
    <source>
        <strain evidence="7 8">DSM 29348</strain>
    </source>
</reference>
<keyword evidence="1 4" id="KW-0349">Heme</keyword>
<keyword evidence="5" id="KW-0732">Signal</keyword>
<dbReference type="GO" id="GO:0046872">
    <property type="term" value="F:metal ion binding"/>
    <property type="evidence" value="ECO:0007669"/>
    <property type="project" value="UniProtKB-KW"/>
</dbReference>
<dbReference type="PROSITE" id="PS51007">
    <property type="entry name" value="CYTC"/>
    <property type="match status" value="1"/>
</dbReference>
<dbReference type="InterPro" id="IPR036909">
    <property type="entry name" value="Cyt_c-like_dom_sf"/>
</dbReference>
<evidence type="ECO:0000256" key="3">
    <source>
        <dbReference type="ARBA" id="ARBA00023004"/>
    </source>
</evidence>
<keyword evidence="3 4" id="KW-0408">Iron</keyword>
<evidence type="ECO:0000256" key="2">
    <source>
        <dbReference type="ARBA" id="ARBA00022723"/>
    </source>
</evidence>
<feature type="domain" description="Cytochrome c" evidence="6">
    <location>
        <begin position="36"/>
        <end position="115"/>
    </location>
</feature>
<name>A0A7W6DGF6_9SPHN</name>
<evidence type="ECO:0000313" key="7">
    <source>
        <dbReference type="EMBL" id="MBB3980831.1"/>
    </source>
</evidence>
<comment type="caution">
    <text evidence="7">The sequence shown here is derived from an EMBL/GenBank/DDBJ whole genome shotgun (WGS) entry which is preliminary data.</text>
</comment>
<gene>
    <name evidence="7" type="ORF">GGR44_000462</name>
</gene>
<evidence type="ECO:0000313" key="8">
    <source>
        <dbReference type="Proteomes" id="UP000552757"/>
    </source>
</evidence>
<accession>A0A7W6DGF6</accession>
<dbReference type="Gene3D" id="1.10.760.10">
    <property type="entry name" value="Cytochrome c-like domain"/>
    <property type="match status" value="1"/>
</dbReference>
<dbReference type="AlphaFoldDB" id="A0A7W6DGF6"/>
<organism evidence="7 8">
    <name type="scientific">Sphingobium fontiphilum</name>
    <dbReference type="NCBI Taxonomy" id="944425"/>
    <lineage>
        <taxon>Bacteria</taxon>
        <taxon>Pseudomonadati</taxon>
        <taxon>Pseudomonadota</taxon>
        <taxon>Alphaproteobacteria</taxon>
        <taxon>Sphingomonadales</taxon>
        <taxon>Sphingomonadaceae</taxon>
        <taxon>Sphingobium</taxon>
    </lineage>
</organism>